<organism evidence="1">
    <name type="scientific">Jonesiaceae bacterium BS-20</name>
    <dbReference type="NCBI Taxonomy" id="3120821"/>
    <lineage>
        <taxon>Bacteria</taxon>
        <taxon>Bacillati</taxon>
        <taxon>Actinomycetota</taxon>
        <taxon>Actinomycetes</taxon>
        <taxon>Micrococcales</taxon>
        <taxon>Jonesiaceae</taxon>
    </lineage>
</organism>
<proteinExistence type="predicted"/>
<evidence type="ECO:0008006" key="2">
    <source>
        <dbReference type="Google" id="ProtNLM"/>
    </source>
</evidence>
<evidence type="ECO:0000313" key="1">
    <source>
        <dbReference type="EMBL" id="XBH22365.1"/>
    </source>
</evidence>
<name>A0AAU7DYK7_9MICO</name>
<protein>
    <recommendedName>
        <fullName evidence="2">ATP-grasp domain-containing protein</fullName>
    </recommendedName>
</protein>
<dbReference type="SUPFAM" id="SSF56059">
    <property type="entry name" value="Glutathione synthetase ATP-binding domain-like"/>
    <property type="match status" value="1"/>
</dbReference>
<dbReference type="PANTHER" id="PTHR39217:SF1">
    <property type="entry name" value="GLUTATHIONE SYNTHETASE"/>
    <property type="match status" value="1"/>
</dbReference>
<dbReference type="EMBL" id="CP146203">
    <property type="protein sequence ID" value="XBH22365.1"/>
    <property type="molecule type" value="Genomic_DNA"/>
</dbReference>
<dbReference type="AlphaFoldDB" id="A0AAU7DYK7"/>
<accession>A0AAU7DYK7</accession>
<gene>
    <name evidence="1" type="ORF">V5R04_03840</name>
</gene>
<reference evidence="1" key="1">
    <citation type="submission" date="2024-02" db="EMBL/GenBank/DDBJ databases">
        <title>Tomenella chthoni gen. nov. sp. nov., a member of the family Jonesiaceae isolated from bat guano.</title>
        <authorList>
            <person name="Miller S.L."/>
            <person name="King J."/>
            <person name="Sankaranarayanan K."/>
            <person name="Lawson P.A."/>
        </authorList>
    </citation>
    <scope>NUCLEOTIDE SEQUENCE</scope>
    <source>
        <strain evidence="1">BS-20</strain>
    </source>
</reference>
<sequence length="298" mass="33361">MSNPRIALVTCEQFPNLDADDVVLIDALAKEGLTASIEIWDDKTVVWSSFDLVIIRSTWDYAPRRNEFVQWAKSVPNLANASHIIEWNTDKYYLKDLGEAGVEIVRTLWLDPNRHFRSQAIHTRLPAFGDYVIKPSISAGAQDTARYQGVTAKARGEAILHVRDLLREGKHVMIQPYLTQVDSEGETSLIFIDGQFSHAVRKTAMLSRGDAPGETYQQEELALEGADLSYLDFAENVMTVARKTINSGENFLFARVDLIPNDDGQPVLLELELTEPTLFFGVHPGAEELFAKAVAKRV</sequence>
<dbReference type="PANTHER" id="PTHR39217">
    <property type="match status" value="1"/>
</dbReference>
<dbReference type="InterPro" id="IPR053191">
    <property type="entry name" value="DcsG_Biosynth_Enzyme"/>
</dbReference>